<protein>
    <submittedName>
        <fullName evidence="2">Steroid 5-alpha reductase family enzyme</fullName>
    </submittedName>
</protein>
<evidence type="ECO:0000313" key="3">
    <source>
        <dbReference type="Proteomes" id="UP000184076"/>
    </source>
</evidence>
<dbReference type="Proteomes" id="UP000184076">
    <property type="component" value="Unassembled WGS sequence"/>
</dbReference>
<dbReference type="STRING" id="1121391.SAMN02745206_02976"/>
<feature type="transmembrane region" description="Helical" evidence="1">
    <location>
        <begin position="6"/>
        <end position="26"/>
    </location>
</feature>
<dbReference type="Gene3D" id="1.20.120.1630">
    <property type="match status" value="1"/>
</dbReference>
<dbReference type="GO" id="GO:0016020">
    <property type="term" value="C:membrane"/>
    <property type="evidence" value="ECO:0007669"/>
    <property type="project" value="TreeGrafter"/>
</dbReference>
<dbReference type="AlphaFoldDB" id="A0A1M5FUH9"/>
<dbReference type="RefSeq" id="WP_073040841.1">
    <property type="nucleotide sequence ID" value="NZ_FQVB01000033.1"/>
</dbReference>
<keyword evidence="1" id="KW-0812">Transmembrane</keyword>
<dbReference type="PANTHER" id="PTHR32251">
    <property type="entry name" value="3-OXO-5-ALPHA-STEROID 4-DEHYDROGENASE"/>
    <property type="match status" value="1"/>
</dbReference>
<feature type="transmembrane region" description="Helical" evidence="1">
    <location>
        <begin position="103"/>
        <end position="123"/>
    </location>
</feature>
<feature type="transmembrane region" description="Helical" evidence="1">
    <location>
        <begin position="38"/>
        <end position="57"/>
    </location>
</feature>
<dbReference type="PROSITE" id="PS50244">
    <property type="entry name" value="S5A_REDUCTASE"/>
    <property type="match status" value="1"/>
</dbReference>
<organism evidence="2 3">
    <name type="scientific">Desulfacinum infernum DSM 9756</name>
    <dbReference type="NCBI Taxonomy" id="1121391"/>
    <lineage>
        <taxon>Bacteria</taxon>
        <taxon>Pseudomonadati</taxon>
        <taxon>Thermodesulfobacteriota</taxon>
        <taxon>Syntrophobacteria</taxon>
        <taxon>Syntrophobacterales</taxon>
        <taxon>Syntrophobacteraceae</taxon>
        <taxon>Desulfacinum</taxon>
    </lineage>
</organism>
<dbReference type="OrthoDB" id="9779233at2"/>
<keyword evidence="1" id="KW-1133">Transmembrane helix</keyword>
<proteinExistence type="predicted"/>
<keyword evidence="1" id="KW-0472">Membrane</keyword>
<dbReference type="PANTHER" id="PTHR32251:SF17">
    <property type="entry name" value="STEROID 5-ALPHA REDUCTASE C-TERMINAL DOMAIN-CONTAINING PROTEIN"/>
    <property type="match status" value="1"/>
</dbReference>
<reference evidence="3" key="1">
    <citation type="submission" date="2016-11" db="EMBL/GenBank/DDBJ databases">
        <authorList>
            <person name="Varghese N."/>
            <person name="Submissions S."/>
        </authorList>
    </citation>
    <scope>NUCLEOTIDE SEQUENCE [LARGE SCALE GENOMIC DNA]</scope>
    <source>
        <strain evidence="3">DSM 9756</strain>
    </source>
</reference>
<sequence length="270" mass="30410">MTSTGTLFAINLAAALLLMTALWPYTVWKKKASLVDRFWGLGFVLVAWISFWAGQGYGARRLLVTTLTTLWGLRLSAHITGRSWGKEEDPRYAAMRKAHGERFAVRSLWSVFLLQGVLLWIVSLPVQWACTSAEPARITALDLVGAALSLAGIVLESTADFQLLRFLRRPENRGKIMDRGLWAYSRHPNYFGETLVWWGMYLVTLSTPRGGWTVVGPALITFLLLRVSGVTLLESVMKEKSPEYQEYVERTSAFVPWFPRKRRKNGPGGA</sequence>
<dbReference type="InterPro" id="IPR010721">
    <property type="entry name" value="UstE-like"/>
</dbReference>
<evidence type="ECO:0000313" key="2">
    <source>
        <dbReference type="EMBL" id="SHF95195.1"/>
    </source>
</evidence>
<evidence type="ECO:0000256" key="1">
    <source>
        <dbReference type="SAM" id="Phobius"/>
    </source>
</evidence>
<keyword evidence="3" id="KW-1185">Reference proteome</keyword>
<name>A0A1M5FUH9_9BACT</name>
<gene>
    <name evidence="2" type="ORF">SAMN02745206_02976</name>
</gene>
<dbReference type="EMBL" id="FQVB01000033">
    <property type="protein sequence ID" value="SHF95195.1"/>
    <property type="molecule type" value="Genomic_DNA"/>
</dbReference>
<feature type="transmembrane region" description="Helical" evidence="1">
    <location>
        <begin position="212"/>
        <end position="233"/>
    </location>
</feature>
<dbReference type="Pfam" id="PF06966">
    <property type="entry name" value="DUF1295"/>
    <property type="match status" value="1"/>
</dbReference>
<accession>A0A1M5FUH9</accession>